<dbReference type="Gene3D" id="3.30.2310.20">
    <property type="entry name" value="RelE-like"/>
    <property type="match status" value="1"/>
</dbReference>
<gene>
    <name evidence="2" type="ORF">C4K03_0353</name>
</gene>
<dbReference type="Pfam" id="PF05016">
    <property type="entry name" value="ParE_toxin"/>
    <property type="match status" value="1"/>
</dbReference>
<organism evidence="2 3">
    <name type="scientific">Pseudomonas synxantha</name>
    <dbReference type="NCBI Taxonomy" id="47883"/>
    <lineage>
        <taxon>Bacteria</taxon>
        <taxon>Pseudomonadati</taxon>
        <taxon>Pseudomonadota</taxon>
        <taxon>Gammaproteobacteria</taxon>
        <taxon>Pseudomonadales</taxon>
        <taxon>Pseudomonadaceae</taxon>
        <taxon>Pseudomonas</taxon>
    </lineage>
</organism>
<dbReference type="SUPFAM" id="SSF143011">
    <property type="entry name" value="RelE-like"/>
    <property type="match status" value="1"/>
</dbReference>
<evidence type="ECO:0008006" key="4">
    <source>
        <dbReference type="Google" id="ProtNLM"/>
    </source>
</evidence>
<dbReference type="InterPro" id="IPR007712">
    <property type="entry name" value="RelE/ParE_toxin"/>
</dbReference>
<evidence type="ECO:0000256" key="1">
    <source>
        <dbReference type="ARBA" id="ARBA00022649"/>
    </source>
</evidence>
<protein>
    <recommendedName>
        <fullName evidence="4">Death on curing protein, Doc toxin</fullName>
    </recommendedName>
</protein>
<dbReference type="InterPro" id="IPR035093">
    <property type="entry name" value="RelE/ParE_toxin_dom_sf"/>
</dbReference>
<dbReference type="EMBL" id="CP027754">
    <property type="protein sequence ID" value="AZE52539.1"/>
    <property type="molecule type" value="Genomic_DNA"/>
</dbReference>
<accession>A0A3G7U1U0</accession>
<proteinExistence type="predicted"/>
<evidence type="ECO:0000313" key="3">
    <source>
        <dbReference type="Proteomes" id="UP000268696"/>
    </source>
</evidence>
<sequence>MSFTVVILHSAKIHLKDLKSYLTRQFSSATWQATYEQLKQAIRRLETQPYVGSIPEEIETLNLSQYRQVICGMNRIIYEVRDQTVYIHIIVDTRKNLQALLLKNLIQ</sequence>
<dbReference type="Proteomes" id="UP000268696">
    <property type="component" value="Chromosome"/>
</dbReference>
<keyword evidence="1" id="KW-1277">Toxin-antitoxin system</keyword>
<name>A0A3G7U1U0_9PSED</name>
<dbReference type="AlphaFoldDB" id="A0A3G7U1U0"/>
<evidence type="ECO:0000313" key="2">
    <source>
        <dbReference type="EMBL" id="AZE52539.1"/>
    </source>
</evidence>
<reference evidence="2 3" key="1">
    <citation type="submission" date="2018-03" db="EMBL/GenBank/DDBJ databases">
        <title>Diversity of phytobeneficial traits revealed by whole-genome analysis of worldwide-isolated phenazine-producing Pseudomonas spp.</title>
        <authorList>
            <person name="Biessy A."/>
            <person name="Novinscak A."/>
            <person name="Blom J."/>
            <person name="Leger G."/>
            <person name="Thomashow L.S."/>
            <person name="Cazorla F.M."/>
            <person name="Josic D."/>
            <person name="Filion M."/>
        </authorList>
    </citation>
    <scope>NUCLEOTIDE SEQUENCE [LARGE SCALE GENOMIC DNA]</scope>
    <source>
        <strain evidence="2 3">30B</strain>
    </source>
</reference>
<dbReference type="RefSeq" id="WP_124375922.1">
    <property type="nucleotide sequence ID" value="NZ_CP027754.1"/>
</dbReference>